<keyword evidence="3 6" id="KW-0285">Flavoprotein</keyword>
<evidence type="ECO:0000313" key="11">
    <source>
        <dbReference type="Proteomes" id="UP000256763"/>
    </source>
</evidence>
<accession>A0A3E0WQW3</accession>
<evidence type="ECO:0000256" key="6">
    <source>
        <dbReference type="RuleBase" id="RU362125"/>
    </source>
</evidence>
<dbReference type="RefSeq" id="WP_116302958.1">
    <property type="nucleotide sequence ID" value="NZ_NFZV01000016.1"/>
</dbReference>
<feature type="domain" description="Acyl-CoA oxidase/dehydrogenase middle" evidence="8">
    <location>
        <begin position="122"/>
        <end position="215"/>
    </location>
</feature>
<dbReference type="GO" id="GO:0050660">
    <property type="term" value="F:flavin adenine dinucleotide binding"/>
    <property type="evidence" value="ECO:0007669"/>
    <property type="project" value="InterPro"/>
</dbReference>
<name>A0A3E0WQW3_9GAMM</name>
<keyword evidence="4 6" id="KW-0274">FAD</keyword>
<feature type="domain" description="Acyl-CoA dehydrogenase/oxidase C-terminal" evidence="7">
    <location>
        <begin position="242"/>
        <end position="371"/>
    </location>
</feature>
<comment type="cofactor">
    <cofactor evidence="1 6">
        <name>FAD</name>
        <dbReference type="ChEBI" id="CHEBI:57692"/>
    </cofactor>
</comment>
<dbReference type="EMBL" id="NFZW01000016">
    <property type="protein sequence ID" value="RFA34365.1"/>
    <property type="molecule type" value="Genomic_DNA"/>
</dbReference>
<dbReference type="Pfam" id="PF00441">
    <property type="entry name" value="Acyl-CoA_dh_1"/>
    <property type="match status" value="1"/>
</dbReference>
<dbReference type="InterPro" id="IPR009100">
    <property type="entry name" value="AcylCoA_DH/oxidase_NM_dom_sf"/>
</dbReference>
<evidence type="ECO:0000259" key="8">
    <source>
        <dbReference type="Pfam" id="PF02770"/>
    </source>
</evidence>
<dbReference type="CDD" id="cd00567">
    <property type="entry name" value="ACAD"/>
    <property type="match status" value="1"/>
</dbReference>
<proteinExistence type="inferred from homology"/>
<evidence type="ECO:0000259" key="9">
    <source>
        <dbReference type="Pfam" id="PF02771"/>
    </source>
</evidence>
<evidence type="ECO:0000259" key="7">
    <source>
        <dbReference type="Pfam" id="PF00441"/>
    </source>
</evidence>
<reference evidence="11" key="1">
    <citation type="submission" date="2017-05" db="EMBL/GenBank/DDBJ databases">
        <authorList>
            <person name="Sharma S."/>
            <person name="Sidhu C."/>
            <person name="Pinnaka A.K."/>
        </authorList>
    </citation>
    <scope>NUCLEOTIDE SEQUENCE [LARGE SCALE GENOMIC DNA]</scope>
    <source>
        <strain evidence="11">AK93</strain>
    </source>
</reference>
<evidence type="ECO:0000256" key="5">
    <source>
        <dbReference type="ARBA" id="ARBA00023002"/>
    </source>
</evidence>
<keyword evidence="11" id="KW-1185">Reference proteome</keyword>
<dbReference type="PANTHER" id="PTHR43884:SF20">
    <property type="entry name" value="ACYL-COA DEHYDROGENASE FADE28"/>
    <property type="match status" value="1"/>
</dbReference>
<comment type="similarity">
    <text evidence="2 6">Belongs to the acyl-CoA dehydrogenase family.</text>
</comment>
<dbReference type="Gene3D" id="1.10.540.10">
    <property type="entry name" value="Acyl-CoA dehydrogenase/oxidase, N-terminal domain"/>
    <property type="match status" value="1"/>
</dbReference>
<dbReference type="Pfam" id="PF02770">
    <property type="entry name" value="Acyl-CoA_dh_M"/>
    <property type="match status" value="1"/>
</dbReference>
<evidence type="ECO:0000256" key="1">
    <source>
        <dbReference type="ARBA" id="ARBA00001974"/>
    </source>
</evidence>
<dbReference type="OrthoDB" id="9769473at2"/>
<dbReference type="SUPFAM" id="SSF47203">
    <property type="entry name" value="Acyl-CoA dehydrogenase C-terminal domain-like"/>
    <property type="match status" value="1"/>
</dbReference>
<dbReference type="Proteomes" id="UP000256763">
    <property type="component" value="Unassembled WGS sequence"/>
</dbReference>
<dbReference type="PANTHER" id="PTHR43884">
    <property type="entry name" value="ACYL-COA DEHYDROGENASE"/>
    <property type="match status" value="1"/>
</dbReference>
<dbReference type="AlphaFoldDB" id="A0A3E0WQW3"/>
<dbReference type="Gene3D" id="1.20.140.10">
    <property type="entry name" value="Butyryl-CoA Dehydrogenase, subunit A, domain 3"/>
    <property type="match status" value="1"/>
</dbReference>
<feature type="domain" description="Acyl-CoA dehydrogenase/oxidase N-terminal" evidence="9">
    <location>
        <begin position="6"/>
        <end position="117"/>
    </location>
</feature>
<keyword evidence="5 6" id="KW-0560">Oxidoreductase</keyword>
<dbReference type="Gene3D" id="2.40.110.10">
    <property type="entry name" value="Butyryl-CoA Dehydrogenase, subunit A, domain 2"/>
    <property type="match status" value="1"/>
</dbReference>
<protein>
    <submittedName>
        <fullName evidence="10">Pimeloyl-CoA dehydrogenase small subunit</fullName>
    </submittedName>
</protein>
<dbReference type="InterPro" id="IPR013786">
    <property type="entry name" value="AcylCoA_DH/ox_N"/>
</dbReference>
<dbReference type="InterPro" id="IPR036250">
    <property type="entry name" value="AcylCo_DH-like_C"/>
</dbReference>
<evidence type="ECO:0000256" key="2">
    <source>
        <dbReference type="ARBA" id="ARBA00009347"/>
    </source>
</evidence>
<dbReference type="InterPro" id="IPR046373">
    <property type="entry name" value="Acyl-CoA_Oxase/DH_mid-dom_sf"/>
</dbReference>
<dbReference type="SUPFAM" id="SSF56645">
    <property type="entry name" value="Acyl-CoA dehydrogenase NM domain-like"/>
    <property type="match status" value="1"/>
</dbReference>
<dbReference type="InterPro" id="IPR009075">
    <property type="entry name" value="AcylCo_DH/oxidase_C"/>
</dbReference>
<sequence length="382" mass="41305">MDFNLTDEQRMLQETVSRLVSSEYDIETRHRYAASEEGFSRDVWSQLADLGLFGVPFSEEAGGFGGGGVELMVVMQEFGRGLVVEPFLSTVVLGGGLIEALGNNGQREEYLGQVIEGSLLLAFAHGEPDSRYNLQQVETRAEKNGGGYRLNGRKAVVFNGDSADKLLVSARTSGAARDAEGISVFLVDRTAPGVTVRAYPNIDGTHAAEVYLDNVDVGADALLGEEGNAFPAIAKVARRGIAALCAEAVGAMEQAVEQTLEYLKQRKQFGVPIGIFQALQHQMVDMRIALEEARSMAIMAANADQAESPEEAERIVHAAKVIIGQAGRKVAESAIQLHGGIGMTWELPLPHFAKRLVMIDHVLGDTDYHLERFSELMETPAA</sequence>
<dbReference type="GO" id="GO:0003995">
    <property type="term" value="F:acyl-CoA dehydrogenase activity"/>
    <property type="evidence" value="ECO:0007669"/>
    <property type="project" value="TreeGrafter"/>
</dbReference>
<evidence type="ECO:0000256" key="4">
    <source>
        <dbReference type="ARBA" id="ARBA00022827"/>
    </source>
</evidence>
<dbReference type="Pfam" id="PF02771">
    <property type="entry name" value="Acyl-CoA_dh_N"/>
    <property type="match status" value="1"/>
</dbReference>
<comment type="caution">
    <text evidence="10">The sequence shown here is derived from an EMBL/GenBank/DDBJ whole genome shotgun (WGS) entry which is preliminary data.</text>
</comment>
<evidence type="ECO:0000313" key="10">
    <source>
        <dbReference type="EMBL" id="RFA34365.1"/>
    </source>
</evidence>
<evidence type="ECO:0000256" key="3">
    <source>
        <dbReference type="ARBA" id="ARBA00022630"/>
    </source>
</evidence>
<dbReference type="InterPro" id="IPR037069">
    <property type="entry name" value="AcylCoA_DH/ox_N_sf"/>
</dbReference>
<gene>
    <name evidence="10" type="ORF">CAL65_15070</name>
</gene>
<dbReference type="InterPro" id="IPR006091">
    <property type="entry name" value="Acyl-CoA_Oxase/DH_mid-dom"/>
</dbReference>
<organism evidence="10 11">
    <name type="scientific">Alkalilimnicola ehrlichii</name>
    <dbReference type="NCBI Taxonomy" id="351052"/>
    <lineage>
        <taxon>Bacteria</taxon>
        <taxon>Pseudomonadati</taxon>
        <taxon>Pseudomonadota</taxon>
        <taxon>Gammaproteobacteria</taxon>
        <taxon>Chromatiales</taxon>
        <taxon>Ectothiorhodospiraceae</taxon>
        <taxon>Alkalilimnicola</taxon>
    </lineage>
</organism>